<dbReference type="PANTHER" id="PTHR37850">
    <property type="entry name" value="STRU PROTEIN"/>
    <property type="match status" value="1"/>
</dbReference>
<evidence type="ECO:0000313" key="3">
    <source>
        <dbReference type="Proteomes" id="UP001430584"/>
    </source>
</evidence>
<reference evidence="2 3" key="1">
    <citation type="submission" date="2024-02" db="EMBL/GenBank/DDBJ databases">
        <title>De novo assembly and annotation of 12 fungi associated with fruit tree decline syndrome in Ontario, Canada.</title>
        <authorList>
            <person name="Sulman M."/>
            <person name="Ellouze W."/>
            <person name="Ilyukhin E."/>
        </authorList>
    </citation>
    <scope>NUCLEOTIDE SEQUENCE [LARGE SCALE GENOMIC DNA]</scope>
    <source>
        <strain evidence="2 3">FDS-637</strain>
    </source>
</reference>
<evidence type="ECO:0000313" key="2">
    <source>
        <dbReference type="EMBL" id="KAL0253464.1"/>
    </source>
</evidence>
<sequence>MFISQSHRTTGMRLAGIADLSAERATAALQRTGFPADKYDATGTLSVAAGLLAGKTAITTDAAELIATPGIDVVLEITGNPAAGIKHALLVCPTRTHHLPSSDHQLTRRAKSAASMGNTSSW</sequence>
<evidence type="ECO:0000256" key="1">
    <source>
        <dbReference type="SAM" id="MobiDB-lite"/>
    </source>
</evidence>
<gene>
    <name evidence="2" type="ORF">SLS55_010443</name>
</gene>
<protein>
    <submittedName>
        <fullName evidence="2">Uncharacterized protein</fullName>
    </submittedName>
</protein>
<keyword evidence="3" id="KW-1185">Reference proteome</keyword>
<accession>A0ABR3C1P4</accession>
<feature type="region of interest" description="Disordered" evidence="1">
    <location>
        <begin position="100"/>
        <end position="122"/>
    </location>
</feature>
<dbReference type="Proteomes" id="UP001430584">
    <property type="component" value="Unassembled WGS sequence"/>
</dbReference>
<dbReference type="PANTHER" id="PTHR37850:SF2">
    <property type="entry name" value="SAF DOMAIN PROTEIN"/>
    <property type="match status" value="1"/>
</dbReference>
<dbReference type="GeneID" id="92014528"/>
<dbReference type="InterPro" id="IPR036291">
    <property type="entry name" value="NAD(P)-bd_dom_sf"/>
</dbReference>
<dbReference type="SUPFAM" id="SSF51735">
    <property type="entry name" value="NAD(P)-binding Rossmann-fold domains"/>
    <property type="match status" value="1"/>
</dbReference>
<proteinExistence type="predicted"/>
<organism evidence="2 3">
    <name type="scientific">Diplodia seriata</name>
    <dbReference type="NCBI Taxonomy" id="420778"/>
    <lineage>
        <taxon>Eukaryota</taxon>
        <taxon>Fungi</taxon>
        <taxon>Dikarya</taxon>
        <taxon>Ascomycota</taxon>
        <taxon>Pezizomycotina</taxon>
        <taxon>Dothideomycetes</taxon>
        <taxon>Dothideomycetes incertae sedis</taxon>
        <taxon>Botryosphaeriales</taxon>
        <taxon>Botryosphaeriaceae</taxon>
        <taxon>Diplodia</taxon>
    </lineage>
</organism>
<dbReference type="Gene3D" id="3.40.50.720">
    <property type="entry name" value="NAD(P)-binding Rossmann-like Domain"/>
    <property type="match status" value="1"/>
</dbReference>
<comment type="caution">
    <text evidence="2">The sequence shown here is derived from an EMBL/GenBank/DDBJ whole genome shotgun (WGS) entry which is preliminary data.</text>
</comment>
<dbReference type="RefSeq" id="XP_066628108.1">
    <property type="nucleotide sequence ID" value="XM_066781825.1"/>
</dbReference>
<name>A0ABR3C1P4_9PEZI</name>
<dbReference type="EMBL" id="JAJVCZ030000012">
    <property type="protein sequence ID" value="KAL0253464.1"/>
    <property type="molecule type" value="Genomic_DNA"/>
</dbReference>